<keyword evidence="13" id="KW-0732">Signal</keyword>
<feature type="disulfide bond" evidence="11">
    <location>
        <begin position="67"/>
        <end position="72"/>
    </location>
</feature>
<evidence type="ECO:0000313" key="15">
    <source>
        <dbReference type="EMBL" id="DAD37894.1"/>
    </source>
</evidence>
<evidence type="ECO:0000256" key="6">
    <source>
        <dbReference type="ARBA" id="ARBA00023002"/>
    </source>
</evidence>
<dbReference type="AlphaFoldDB" id="A0A822YUZ7"/>
<dbReference type="InterPro" id="IPR002016">
    <property type="entry name" value="Haem_peroxidase"/>
</dbReference>
<dbReference type="EMBL" id="DUZY01000004">
    <property type="protein sequence ID" value="DAD37894.1"/>
    <property type="molecule type" value="Genomic_DNA"/>
</dbReference>
<evidence type="ECO:0000256" key="10">
    <source>
        <dbReference type="PIRSR" id="PIRSR600823-4"/>
    </source>
</evidence>
<dbReference type="GO" id="GO:0140825">
    <property type="term" value="F:lactoperoxidase activity"/>
    <property type="evidence" value="ECO:0007669"/>
    <property type="project" value="UniProtKB-EC"/>
</dbReference>
<keyword evidence="5 9" id="KW-0479">Metal-binding</keyword>
<evidence type="ECO:0000256" key="3">
    <source>
        <dbReference type="ARBA" id="ARBA00022559"/>
    </source>
</evidence>
<accession>A0A822YUZ7</accession>
<evidence type="ECO:0000259" key="14">
    <source>
        <dbReference type="PROSITE" id="PS50873"/>
    </source>
</evidence>
<keyword evidence="6" id="KW-0560">Oxidoreductase</keyword>
<feature type="binding site" evidence="9">
    <location>
        <position position="66"/>
    </location>
    <ligand>
        <name>Ca(2+)</name>
        <dbReference type="ChEBI" id="CHEBI:29108"/>
        <label>1</label>
    </ligand>
</feature>
<dbReference type="GO" id="GO:0046872">
    <property type="term" value="F:metal ion binding"/>
    <property type="evidence" value="ECO:0007669"/>
    <property type="project" value="UniProtKB-KW"/>
</dbReference>
<dbReference type="PROSITE" id="PS50873">
    <property type="entry name" value="PEROXIDASE_4"/>
    <property type="match status" value="1"/>
</dbReference>
<reference evidence="15 16" key="1">
    <citation type="journal article" date="2020" name="Mol. Biol. Evol.">
        <title>Distinct Expression and Methylation Patterns for Genes with Different Fates following a Single Whole-Genome Duplication in Flowering Plants.</title>
        <authorList>
            <person name="Shi T."/>
            <person name="Rahmani R.S."/>
            <person name="Gugger P.F."/>
            <person name="Wang M."/>
            <person name="Li H."/>
            <person name="Zhang Y."/>
            <person name="Li Z."/>
            <person name="Wang Q."/>
            <person name="Van de Peer Y."/>
            <person name="Marchal K."/>
            <person name="Chen J."/>
        </authorList>
    </citation>
    <scope>NUCLEOTIDE SEQUENCE [LARGE SCALE GENOMIC DNA]</scope>
    <source>
        <tissue evidence="15">Leaf</tissue>
    </source>
</reference>
<evidence type="ECO:0000256" key="2">
    <source>
        <dbReference type="ARBA" id="ARBA00001970"/>
    </source>
</evidence>
<sequence>MRANFLLLVSLTILCVSGVCQGWFLRKNFYQHCCPKAEETIKSVIWKRVAADSGLPAELLRMHFHDCFVRGCDGSVLLDSPNNTAEKDSAPNLTLEGFDVIDEAKTAVEKICPGIVSCADILALAARDSVSFQVHIPLGMDTAICSATDSITSEGKEMQTLHWIQLMQPS</sequence>
<evidence type="ECO:0000256" key="1">
    <source>
        <dbReference type="ARBA" id="ARBA00000189"/>
    </source>
</evidence>
<name>A0A822YUZ7_NELNU</name>
<feature type="site" description="Transition state stabilizer" evidence="10">
    <location>
        <position position="61"/>
    </location>
</feature>
<comment type="catalytic activity">
    <reaction evidence="1">
        <text>2 a phenolic donor + H2O2 = 2 a phenolic radical donor + 2 H2O</text>
        <dbReference type="Rhea" id="RHEA:56136"/>
        <dbReference type="ChEBI" id="CHEBI:15377"/>
        <dbReference type="ChEBI" id="CHEBI:16240"/>
        <dbReference type="ChEBI" id="CHEBI:139520"/>
        <dbReference type="ChEBI" id="CHEBI:139521"/>
        <dbReference type="EC" id="1.11.1.7"/>
    </reaction>
</comment>
<proteinExistence type="inferred from homology"/>
<dbReference type="InterPro" id="IPR010255">
    <property type="entry name" value="Haem_peroxidase_sf"/>
</dbReference>
<feature type="domain" description="Plant heme peroxidase family profile" evidence="14">
    <location>
        <begin position="24"/>
        <end position="170"/>
    </location>
</feature>
<keyword evidence="9" id="KW-0106">Calcium</keyword>
<keyword evidence="4" id="KW-0349">Heme</keyword>
<evidence type="ECO:0000256" key="8">
    <source>
        <dbReference type="PIRSR" id="PIRSR600823-1"/>
    </source>
</evidence>
<keyword evidence="7" id="KW-0408">Iron</keyword>
<dbReference type="PRINTS" id="PR00458">
    <property type="entry name" value="PEROXIDASE"/>
</dbReference>
<feature type="disulfide bond" evidence="11">
    <location>
        <begin position="34"/>
        <end position="112"/>
    </location>
</feature>
<dbReference type="GO" id="GO:0006979">
    <property type="term" value="P:response to oxidative stress"/>
    <property type="evidence" value="ECO:0007669"/>
    <property type="project" value="InterPro"/>
</dbReference>
<evidence type="ECO:0000256" key="4">
    <source>
        <dbReference type="ARBA" id="ARBA00022617"/>
    </source>
</evidence>
<organism evidence="15 16">
    <name type="scientific">Nelumbo nucifera</name>
    <name type="common">Sacred lotus</name>
    <dbReference type="NCBI Taxonomy" id="4432"/>
    <lineage>
        <taxon>Eukaryota</taxon>
        <taxon>Viridiplantae</taxon>
        <taxon>Streptophyta</taxon>
        <taxon>Embryophyta</taxon>
        <taxon>Tracheophyta</taxon>
        <taxon>Spermatophyta</taxon>
        <taxon>Magnoliopsida</taxon>
        <taxon>Proteales</taxon>
        <taxon>Nelumbonaceae</taxon>
        <taxon>Nelumbo</taxon>
    </lineage>
</organism>
<evidence type="ECO:0000256" key="11">
    <source>
        <dbReference type="PIRSR" id="PIRSR600823-5"/>
    </source>
</evidence>
<dbReference type="GO" id="GO:0020037">
    <property type="term" value="F:heme binding"/>
    <property type="evidence" value="ECO:0007669"/>
    <property type="project" value="InterPro"/>
</dbReference>
<feature type="binding site" evidence="9">
    <location>
        <position position="73"/>
    </location>
    <ligand>
        <name>Ca(2+)</name>
        <dbReference type="ChEBI" id="CHEBI:29108"/>
        <label>1</label>
    </ligand>
</feature>
<evidence type="ECO:0000256" key="7">
    <source>
        <dbReference type="ARBA" id="ARBA00023004"/>
    </source>
</evidence>
<dbReference type="PANTHER" id="PTHR31235">
    <property type="entry name" value="PEROXIDASE 25-RELATED"/>
    <property type="match status" value="1"/>
</dbReference>
<dbReference type="SUPFAM" id="SSF48113">
    <property type="entry name" value="Heme-dependent peroxidases"/>
    <property type="match status" value="1"/>
</dbReference>
<evidence type="ECO:0000256" key="13">
    <source>
        <dbReference type="SAM" id="SignalP"/>
    </source>
</evidence>
<feature type="binding site" evidence="9">
    <location>
        <position position="71"/>
    </location>
    <ligand>
        <name>Ca(2+)</name>
        <dbReference type="ChEBI" id="CHEBI:29108"/>
        <label>1</label>
    </ligand>
</feature>
<protein>
    <recommendedName>
        <fullName evidence="14">Plant heme peroxidase family profile domain-containing protein</fullName>
    </recommendedName>
</protein>
<gene>
    <name evidence="15" type="ORF">HUJ06_008535</name>
</gene>
<comment type="cofactor">
    <cofactor evidence="2">
        <name>heme b</name>
        <dbReference type="ChEBI" id="CHEBI:60344"/>
    </cofactor>
</comment>
<dbReference type="Gene3D" id="1.10.520.10">
    <property type="match status" value="1"/>
</dbReference>
<comment type="similarity">
    <text evidence="12">Belongs to the peroxidase family.</text>
</comment>
<feature type="active site" description="Proton acceptor" evidence="8">
    <location>
        <position position="65"/>
    </location>
</feature>
<evidence type="ECO:0000256" key="12">
    <source>
        <dbReference type="RuleBase" id="RU004241"/>
    </source>
</evidence>
<comment type="caution">
    <text evidence="15">The sequence shown here is derived from an EMBL/GenBank/DDBJ whole genome shotgun (WGS) entry which is preliminary data.</text>
</comment>
<comment type="cofactor">
    <cofactor evidence="9">
        <name>Ca(2+)</name>
        <dbReference type="ChEBI" id="CHEBI:29108"/>
    </cofactor>
    <text evidence="9">Binds 2 calcium ions per subunit.</text>
</comment>
<feature type="chain" id="PRO_5032571686" description="Plant heme peroxidase family profile domain-containing protein" evidence="13">
    <location>
        <begin position="23"/>
        <end position="170"/>
    </location>
</feature>
<feature type="binding site" evidence="9">
    <location>
        <position position="86"/>
    </location>
    <ligand>
        <name>Ca(2+)</name>
        <dbReference type="ChEBI" id="CHEBI:29108"/>
        <label>1</label>
    </ligand>
</feature>
<evidence type="ECO:0000256" key="9">
    <source>
        <dbReference type="PIRSR" id="PIRSR600823-3"/>
    </source>
</evidence>
<evidence type="ECO:0000256" key="5">
    <source>
        <dbReference type="ARBA" id="ARBA00022723"/>
    </source>
</evidence>
<dbReference type="Pfam" id="PF00141">
    <property type="entry name" value="peroxidase"/>
    <property type="match status" value="1"/>
</dbReference>
<dbReference type="PRINTS" id="PR00461">
    <property type="entry name" value="PLPEROXIDASE"/>
</dbReference>
<evidence type="ECO:0000313" key="16">
    <source>
        <dbReference type="Proteomes" id="UP000607653"/>
    </source>
</evidence>
<dbReference type="Proteomes" id="UP000607653">
    <property type="component" value="Unassembled WGS sequence"/>
</dbReference>
<keyword evidence="16" id="KW-1185">Reference proteome</keyword>
<dbReference type="InterPro" id="IPR000823">
    <property type="entry name" value="Peroxidase_pln"/>
</dbReference>
<feature type="binding site" evidence="9">
    <location>
        <position position="69"/>
    </location>
    <ligand>
        <name>Ca(2+)</name>
        <dbReference type="ChEBI" id="CHEBI:29108"/>
        <label>1</label>
    </ligand>
</feature>
<feature type="signal peptide" evidence="13">
    <location>
        <begin position="1"/>
        <end position="22"/>
    </location>
</feature>
<keyword evidence="11" id="KW-1015">Disulfide bond</keyword>
<feature type="binding site" evidence="9">
    <location>
        <position position="75"/>
    </location>
    <ligand>
        <name>Ca(2+)</name>
        <dbReference type="ChEBI" id="CHEBI:29108"/>
        <label>1</label>
    </ligand>
</feature>
<keyword evidence="3" id="KW-0575">Peroxidase</keyword>